<proteinExistence type="predicted"/>
<reference evidence="1 2" key="1">
    <citation type="submission" date="2019-01" db="EMBL/GenBank/DDBJ databases">
        <title>Complete genome sequence of Cohnella hallensis HS21 isolated from Korean fir (Abies koreana) rhizospheric soil.</title>
        <authorList>
            <person name="Jiang L."/>
            <person name="Kang S.W."/>
            <person name="Kim S."/>
            <person name="Jung J."/>
            <person name="Kim C.Y."/>
            <person name="Kim D.H."/>
            <person name="Kim S.W."/>
            <person name="Lee J."/>
        </authorList>
    </citation>
    <scope>NUCLEOTIDE SEQUENCE [LARGE SCALE GENOMIC DNA]</scope>
    <source>
        <strain evidence="1 2">HS21</strain>
    </source>
</reference>
<accession>A0A3T1D1H7</accession>
<dbReference type="AlphaFoldDB" id="A0A3T1D1H7"/>
<dbReference type="Proteomes" id="UP000289856">
    <property type="component" value="Chromosome"/>
</dbReference>
<sequence length="43" mass="5267">MFKKLNAVPFDQVKIQDTFWSGRMERIREKTLPYLWQNFCEDG</sequence>
<gene>
    <name evidence="1" type="ORF">KCTCHS21_13620</name>
</gene>
<name>A0A3T1D1H7_9BACL</name>
<dbReference type="EMBL" id="AP019400">
    <property type="protein sequence ID" value="BBI31963.1"/>
    <property type="molecule type" value="Genomic_DNA"/>
</dbReference>
<evidence type="ECO:0000313" key="1">
    <source>
        <dbReference type="EMBL" id="BBI31963.1"/>
    </source>
</evidence>
<keyword evidence="2" id="KW-1185">Reference proteome</keyword>
<evidence type="ECO:0000313" key="2">
    <source>
        <dbReference type="Proteomes" id="UP000289856"/>
    </source>
</evidence>
<organism evidence="1 2">
    <name type="scientific">Cohnella abietis</name>
    <dbReference type="NCBI Taxonomy" id="2507935"/>
    <lineage>
        <taxon>Bacteria</taxon>
        <taxon>Bacillati</taxon>
        <taxon>Bacillota</taxon>
        <taxon>Bacilli</taxon>
        <taxon>Bacillales</taxon>
        <taxon>Paenibacillaceae</taxon>
        <taxon>Cohnella</taxon>
    </lineage>
</organism>
<protein>
    <submittedName>
        <fullName evidence="1">Uncharacterized protein</fullName>
    </submittedName>
</protein>
<dbReference type="RefSeq" id="WP_269472747.1">
    <property type="nucleotide sequence ID" value="NZ_AP019400.1"/>
</dbReference>
<dbReference type="KEGG" id="cohn:KCTCHS21_13620"/>